<feature type="transmembrane region" description="Helical" evidence="5">
    <location>
        <begin position="267"/>
        <end position="290"/>
    </location>
</feature>
<accession>A0A060T4J5</accession>
<comment type="subcellular location">
    <subcellularLocation>
        <location evidence="1">Membrane</location>
        <topology evidence="1">Multi-pass membrane protein</topology>
    </subcellularLocation>
</comment>
<keyword evidence="4 5" id="KW-0472">Membrane</keyword>
<evidence type="ECO:0000313" key="6">
    <source>
        <dbReference type="EMBL" id="CDP35888.1"/>
    </source>
</evidence>
<dbReference type="EMBL" id="HG937693">
    <property type="protein sequence ID" value="CDP35888.1"/>
    <property type="molecule type" value="Genomic_DNA"/>
</dbReference>
<dbReference type="AlphaFoldDB" id="A0A060T4J5"/>
<dbReference type="PhylomeDB" id="A0A060T4J5"/>
<dbReference type="InterPro" id="IPR037185">
    <property type="entry name" value="EmrE-like"/>
</dbReference>
<evidence type="ECO:0000256" key="5">
    <source>
        <dbReference type="SAM" id="Phobius"/>
    </source>
</evidence>
<dbReference type="InterPro" id="IPR007271">
    <property type="entry name" value="Nuc_sug_transpt"/>
</dbReference>
<evidence type="ECO:0000256" key="4">
    <source>
        <dbReference type="ARBA" id="ARBA00023136"/>
    </source>
</evidence>
<dbReference type="NCBIfam" id="TIGR00803">
    <property type="entry name" value="nst"/>
    <property type="match status" value="2"/>
</dbReference>
<proteinExistence type="predicted"/>
<feature type="transmembrane region" description="Helical" evidence="5">
    <location>
        <begin position="50"/>
        <end position="71"/>
    </location>
</feature>
<organism evidence="6">
    <name type="scientific">Blastobotrys adeninivorans</name>
    <name type="common">Yeast</name>
    <name type="synonym">Arxula adeninivorans</name>
    <dbReference type="NCBI Taxonomy" id="409370"/>
    <lineage>
        <taxon>Eukaryota</taxon>
        <taxon>Fungi</taxon>
        <taxon>Dikarya</taxon>
        <taxon>Ascomycota</taxon>
        <taxon>Saccharomycotina</taxon>
        <taxon>Dipodascomycetes</taxon>
        <taxon>Dipodascales</taxon>
        <taxon>Trichomonascaceae</taxon>
        <taxon>Blastobotrys</taxon>
    </lineage>
</organism>
<evidence type="ECO:0000256" key="3">
    <source>
        <dbReference type="ARBA" id="ARBA00022989"/>
    </source>
</evidence>
<name>A0A060T4J5_BLAAD</name>
<sequence length="345" mass="37661">MDTISKPSSREGSSLKYASLLTLTIQNAAFNIVMHYSLTVGFKNPEDRYYASTVVFLNEVVKFIASLAISIKQEGVRMAWRHAFSHDCYKLAIPATLYTLQNSLLYVGSSNLSVASFQVSSQLRILTTAFFTVIILKRKLNRAQWIALFTLAIGIALVQLPPEIVAKYFTMVTSGTWKFELEQSEALQTGVDNKSGVDMNQMVGLAAVVGACSLSGLAGVYFEKVLKGSETSLWTRNVQMSFFSLFPAALIGVVGKDGAKISQNGFFHGYSTIVWAVIFLQAFGGLVVAVCVKYSNNIAKNFATSVSILLSCIASVVYFDDFELSANFAIGASLVMYATHLYSTS</sequence>
<reference evidence="6" key="2">
    <citation type="submission" date="2014-06" db="EMBL/GenBank/DDBJ databases">
        <title>The complete genome of Blastobotrys (Arxula) adeninivorans LS3 - a yeast of biotechnological interest.</title>
        <authorList>
            <person name="Kunze G."/>
            <person name="Gaillardin C."/>
            <person name="Czernicka M."/>
            <person name="Durrens P."/>
            <person name="Martin T."/>
            <person name="Boer E."/>
            <person name="Gabaldon T."/>
            <person name="Cruz J."/>
            <person name="Talla E."/>
            <person name="Marck C."/>
            <person name="Goffeau A."/>
            <person name="Barbe V."/>
            <person name="Baret P."/>
            <person name="Baronian K."/>
            <person name="Beier S."/>
            <person name="Bleykasten C."/>
            <person name="Bode R."/>
            <person name="Casaregola S."/>
            <person name="Despons L."/>
            <person name="Fairhead C."/>
            <person name="Giersberg M."/>
            <person name="Gierski P."/>
            <person name="Hahnel U."/>
            <person name="Hartmann A."/>
            <person name="Jankowska D."/>
            <person name="Jubin C."/>
            <person name="Jung P."/>
            <person name="Lafontaine I."/>
            <person name="Leh-Louis V."/>
            <person name="Lemaire M."/>
            <person name="Marcet-Houben M."/>
            <person name="Mascher M."/>
            <person name="Morel G."/>
            <person name="Richard G.-F."/>
            <person name="Riechen J."/>
            <person name="Sacerdot C."/>
            <person name="Sarkar A."/>
            <person name="Savel G."/>
            <person name="Schacherer J."/>
            <person name="Sherman D."/>
            <person name="Straub M.-L."/>
            <person name="Stein N."/>
            <person name="Thierry A."/>
            <person name="Trautwein-Schult A."/>
            <person name="Westhof E."/>
            <person name="Worch S."/>
            <person name="Dujon B."/>
            <person name="Souciet J.-L."/>
            <person name="Wincker P."/>
            <person name="Scholz U."/>
            <person name="Neuveglise N."/>
        </authorList>
    </citation>
    <scope>NUCLEOTIDE SEQUENCE</scope>
    <source>
        <strain evidence="6">LS3</strain>
    </source>
</reference>
<feature type="transmembrane region" description="Helical" evidence="5">
    <location>
        <begin position="143"/>
        <end position="161"/>
    </location>
</feature>
<keyword evidence="2 5" id="KW-0812">Transmembrane</keyword>
<feature type="transmembrane region" description="Helical" evidence="5">
    <location>
        <begin position="234"/>
        <end position="255"/>
    </location>
</feature>
<dbReference type="GO" id="GO:0015165">
    <property type="term" value="F:pyrimidine nucleotide-sugar transmembrane transporter activity"/>
    <property type="evidence" value="ECO:0007669"/>
    <property type="project" value="InterPro"/>
</dbReference>
<feature type="transmembrane region" description="Helical" evidence="5">
    <location>
        <begin position="20"/>
        <end position="38"/>
    </location>
</feature>
<dbReference type="SUPFAM" id="SSF103481">
    <property type="entry name" value="Multidrug resistance efflux transporter EmrE"/>
    <property type="match status" value="1"/>
</dbReference>
<dbReference type="Pfam" id="PF04142">
    <property type="entry name" value="Nuc_sug_transp"/>
    <property type="match status" value="1"/>
</dbReference>
<evidence type="ECO:0000256" key="2">
    <source>
        <dbReference type="ARBA" id="ARBA00022692"/>
    </source>
</evidence>
<protein>
    <submittedName>
        <fullName evidence="6">ARAD1C45738p</fullName>
    </submittedName>
</protein>
<feature type="transmembrane region" description="Helical" evidence="5">
    <location>
        <begin position="202"/>
        <end position="222"/>
    </location>
</feature>
<gene>
    <name evidence="6" type="ORF">GNLVRS02_ARAD1C45738g</name>
</gene>
<dbReference type="PANTHER" id="PTHR10231">
    <property type="entry name" value="NUCLEOTIDE-SUGAR TRANSMEMBRANE TRANSPORTER"/>
    <property type="match status" value="1"/>
</dbReference>
<feature type="transmembrane region" description="Helical" evidence="5">
    <location>
        <begin position="302"/>
        <end position="319"/>
    </location>
</feature>
<dbReference type="PIRSF" id="PIRSF005799">
    <property type="entry name" value="UDP-gal_transpt"/>
    <property type="match status" value="1"/>
</dbReference>
<evidence type="ECO:0000256" key="1">
    <source>
        <dbReference type="ARBA" id="ARBA00004141"/>
    </source>
</evidence>
<dbReference type="GO" id="GO:0000139">
    <property type="term" value="C:Golgi membrane"/>
    <property type="evidence" value="ECO:0007669"/>
    <property type="project" value="InterPro"/>
</dbReference>
<reference evidence="6" key="1">
    <citation type="submission" date="2014-02" db="EMBL/GenBank/DDBJ databases">
        <authorList>
            <person name="Genoscope - CEA"/>
        </authorList>
    </citation>
    <scope>NUCLEOTIDE SEQUENCE</scope>
    <source>
        <strain evidence="6">LS3</strain>
    </source>
</reference>
<keyword evidence="3 5" id="KW-1133">Transmembrane helix</keyword>